<evidence type="ECO:0000313" key="2">
    <source>
        <dbReference type="EMBL" id="KAK1432233.1"/>
    </source>
</evidence>
<feature type="compositionally biased region" description="Polar residues" evidence="1">
    <location>
        <begin position="41"/>
        <end position="66"/>
    </location>
</feature>
<protein>
    <submittedName>
        <fullName evidence="2">Uncharacterized protein</fullName>
    </submittedName>
</protein>
<proteinExistence type="predicted"/>
<dbReference type="AlphaFoldDB" id="A0AAD8L3A5"/>
<keyword evidence="3" id="KW-1185">Reference proteome</keyword>
<comment type="caution">
    <text evidence="2">The sequence shown here is derived from an EMBL/GenBank/DDBJ whole genome shotgun (WGS) entry which is preliminary data.</text>
</comment>
<accession>A0AAD8L3A5</accession>
<feature type="region of interest" description="Disordered" evidence="1">
    <location>
        <begin position="38"/>
        <end position="66"/>
    </location>
</feature>
<gene>
    <name evidence="2" type="ORF">QVD17_09127</name>
</gene>
<dbReference type="Proteomes" id="UP001229421">
    <property type="component" value="Unassembled WGS sequence"/>
</dbReference>
<reference evidence="2" key="1">
    <citation type="journal article" date="2023" name="bioRxiv">
        <title>Improved chromosome-level genome assembly for marigold (Tagetes erecta).</title>
        <authorList>
            <person name="Jiang F."/>
            <person name="Yuan L."/>
            <person name="Wang S."/>
            <person name="Wang H."/>
            <person name="Xu D."/>
            <person name="Wang A."/>
            <person name="Fan W."/>
        </authorList>
    </citation>
    <scope>NUCLEOTIDE SEQUENCE</scope>
    <source>
        <strain evidence="2">WSJ</strain>
        <tissue evidence="2">Leaf</tissue>
    </source>
</reference>
<evidence type="ECO:0000256" key="1">
    <source>
        <dbReference type="SAM" id="MobiDB-lite"/>
    </source>
</evidence>
<sequence>MGRQSAHFAVHGGGGATHQALSNPNFLLNGYSNLEHGSGSHIGSTNSQHNPSLGFSSPQGPTSQINGQSTNFQGVLGPGPLPSPNSTNFLGFGTMGQNNDTSQFGQSHFASWASDPSPSCYGLTATLSDVCQTVESWIPDSGATAHMTSDFSVVRDAVPYTVMNAFCLLQHQEEASEFRCYFHHSAEPQLATSSLQVEPVLQLHPLLKTTTDRSEKDD</sequence>
<organism evidence="2 3">
    <name type="scientific">Tagetes erecta</name>
    <name type="common">African marigold</name>
    <dbReference type="NCBI Taxonomy" id="13708"/>
    <lineage>
        <taxon>Eukaryota</taxon>
        <taxon>Viridiplantae</taxon>
        <taxon>Streptophyta</taxon>
        <taxon>Embryophyta</taxon>
        <taxon>Tracheophyta</taxon>
        <taxon>Spermatophyta</taxon>
        <taxon>Magnoliopsida</taxon>
        <taxon>eudicotyledons</taxon>
        <taxon>Gunneridae</taxon>
        <taxon>Pentapetalae</taxon>
        <taxon>asterids</taxon>
        <taxon>campanulids</taxon>
        <taxon>Asterales</taxon>
        <taxon>Asteraceae</taxon>
        <taxon>Asteroideae</taxon>
        <taxon>Heliantheae alliance</taxon>
        <taxon>Tageteae</taxon>
        <taxon>Tagetes</taxon>
    </lineage>
</organism>
<name>A0AAD8L3A5_TARER</name>
<dbReference type="EMBL" id="JAUHHV010000002">
    <property type="protein sequence ID" value="KAK1432233.1"/>
    <property type="molecule type" value="Genomic_DNA"/>
</dbReference>
<evidence type="ECO:0000313" key="3">
    <source>
        <dbReference type="Proteomes" id="UP001229421"/>
    </source>
</evidence>